<dbReference type="GO" id="GO:0072546">
    <property type="term" value="C:EMC complex"/>
    <property type="evidence" value="ECO:0000318"/>
    <property type="project" value="GO_Central"/>
</dbReference>
<comment type="similarity">
    <text evidence="2">Belongs to the EMC1 family.</text>
</comment>
<dbReference type="GeneID" id="5715596"/>
<evidence type="ECO:0000259" key="13">
    <source>
        <dbReference type="Pfam" id="PF07774"/>
    </source>
</evidence>
<feature type="transmembrane region" description="Helical" evidence="11">
    <location>
        <begin position="941"/>
        <end position="962"/>
    </location>
</feature>
<keyword evidence="17" id="KW-1185">Reference proteome</keyword>
<evidence type="ECO:0000313" key="16">
    <source>
        <dbReference type="EMBL" id="PNW88744.1"/>
    </source>
</evidence>
<evidence type="ECO:0000256" key="5">
    <source>
        <dbReference type="ARBA" id="ARBA00022692"/>
    </source>
</evidence>
<keyword evidence="9 11" id="KW-0472">Membrane</keyword>
<evidence type="ECO:0000256" key="11">
    <source>
        <dbReference type="SAM" id="Phobius"/>
    </source>
</evidence>
<sequence length="972" mass="102592">MRGPLGGMHVQILLALIIYAIVVAARFEDQAGAYDWYKQHIGIATSAQFHPSKPRVCVATEQSVVGCLNLRDGSIAWRKSLQTAHAAPSVAYVESSSSLVTASGGLVRAFDLEGGLKWQRKLPVQSGAFVSEVKGKGSDNSSGAILAVQAGAVQVLDAADASQLSKPHQLKGLAKDNIVAADGYLVAYNTGSKAVLLVSTSSFVAGDAAAEVVVEAPQNLSAAAAGGPAGFAALSACGSSLCVLRLGGSGDAAFSCLRLDALVPELTAAPAVSRKLIATSAGFVLLSSDAGAAVLSVVDGAPKLLRFNAAAMGASAEAVVGDDTAVGLVEGATGDKLRLVVVSVSSGEVLQEEDFPAAALNRAAHGAALQPGLVALGAFRKKDKSWGVRALVVFRCGLTALLQQGVVVWSRDESLATIRQTLFVDLPANGTALKGDAAAKADMNTRIRYQVLGAKVQLKLNTPAEAAELLELRGLLSDKNTPTRDVNGFRKLLLALTGTGSLSALHNGDGRVLWSRTFAPDAVPTRLLQWRSYHDITHAPEVLLLRETQPGAYVSAINAHTGEELWKQPLTHGVSRVVPVPAPLIEGSAVQSVYLLVDHAPAPGAVPAVTLLPDTAAAQAHFASSQRAPYLFWEGSQPGVLQGFSLEAGAAGAGISARLAWQVALPDSVLALATRDPTEPIQSSVKVLSDRTIKYKYLNPNLLFVATGLANGAALDGDDSTAVTAHLVDTVTGRVLYSQSHPGARGPVTAVVSENLVLYHFRDVESGRFVACSMEMYDATPGREFSVLDYLFNPNSTQPVSSLTPTPIEVVSQSYFSRIVPTGLAVTRTEQGITAKQLLVVTNTDQVYALDRRWVDPRRPKKQKLTQDEMEEGLTPYQDTLPFSPLSFATLDKQVLGLRAVTVEPTRLESTCLMFAHGVDLFYTRLAPAKGFDSLEDDFNYALLIAALVALSVGAVIMNYMTKQAQLAWKWK</sequence>
<dbReference type="InterPro" id="IPR002372">
    <property type="entry name" value="PQQ_rpt_dom"/>
</dbReference>
<proteinExistence type="inferred from homology"/>
<evidence type="ECO:0000256" key="3">
    <source>
        <dbReference type="ARBA" id="ARBA00011276"/>
    </source>
</evidence>
<comment type="subcellular location">
    <subcellularLocation>
        <location evidence="1">Endoplasmic reticulum membrane</location>
        <topology evidence="1">Single-pass type I membrane protein</topology>
    </subcellularLocation>
</comment>
<dbReference type="PaxDb" id="3055-EDP09901"/>
<keyword evidence="7" id="KW-0256">Endoplasmic reticulum</keyword>
<dbReference type="EMBL" id="CM008962">
    <property type="protein sequence ID" value="PNW88744.1"/>
    <property type="molecule type" value="Genomic_DNA"/>
</dbReference>
<feature type="chain" id="PRO_5014363311" description="ER membrane protein complex subunit 1" evidence="12">
    <location>
        <begin position="25"/>
        <end position="972"/>
    </location>
</feature>
<feature type="domain" description="EMC1 first beta-propeller" evidence="15">
    <location>
        <begin position="27"/>
        <end position="413"/>
    </location>
</feature>
<feature type="signal peptide" evidence="12">
    <location>
        <begin position="1"/>
        <end position="24"/>
    </location>
</feature>
<dbReference type="Gramene" id="PNW88744">
    <property type="protein sequence ID" value="PNW88744"/>
    <property type="gene ID" value="CHLRE_01g042550v5"/>
</dbReference>
<dbReference type="OMA" id="RITMQIC"/>
<keyword evidence="5 11" id="KW-0812">Transmembrane</keyword>
<dbReference type="PANTHER" id="PTHR21573:SF0">
    <property type="entry name" value="ER MEMBRANE PROTEIN COMPLEX SUBUNIT 1"/>
    <property type="match status" value="1"/>
</dbReference>
<dbReference type="Pfam" id="PF07774">
    <property type="entry name" value="EMC1_C"/>
    <property type="match status" value="1"/>
</dbReference>
<evidence type="ECO:0000256" key="8">
    <source>
        <dbReference type="ARBA" id="ARBA00022989"/>
    </source>
</evidence>
<dbReference type="PANTHER" id="PTHR21573">
    <property type="entry name" value="ER MEMBRANE PROTEIN COMPLEX SUBUNIT 1"/>
    <property type="match status" value="1"/>
</dbReference>
<dbReference type="Proteomes" id="UP000006906">
    <property type="component" value="Chromosome 1"/>
</dbReference>
<dbReference type="AlphaFoldDB" id="A0A2K3E7I4"/>
<dbReference type="SUPFAM" id="SSF50998">
    <property type="entry name" value="Quinoprotein alcohol dehydrogenase-like"/>
    <property type="match status" value="1"/>
</dbReference>
<comment type="subunit">
    <text evidence="3">Component of the ER membrane protein complex (EMC).</text>
</comment>
<dbReference type="InterPro" id="IPR011678">
    <property type="entry name" value="EMC1_C"/>
</dbReference>
<evidence type="ECO:0000256" key="1">
    <source>
        <dbReference type="ARBA" id="ARBA00004115"/>
    </source>
</evidence>
<dbReference type="STRING" id="3055.A0A2K3E7I4"/>
<dbReference type="RefSeq" id="XP_042928749.1">
    <property type="nucleotide sequence ID" value="XM_043058835.1"/>
</dbReference>
<dbReference type="InterPro" id="IPR011047">
    <property type="entry name" value="Quinoprotein_ADH-like_sf"/>
</dbReference>
<evidence type="ECO:0000256" key="10">
    <source>
        <dbReference type="ARBA" id="ARBA00023180"/>
    </source>
</evidence>
<evidence type="ECO:0000256" key="4">
    <source>
        <dbReference type="ARBA" id="ARBA00020824"/>
    </source>
</evidence>
<dbReference type="InterPro" id="IPR058545">
    <property type="entry name" value="Beta-prop_EMC1_1st"/>
</dbReference>
<name>A0A2K3E7I4_CHLRE</name>
<keyword evidence="8 11" id="KW-1133">Transmembrane helix</keyword>
<keyword evidence="10" id="KW-0325">Glycoprotein</keyword>
<dbReference type="Pfam" id="PF25293">
    <property type="entry name" value="Beta-prop_EMC1_N"/>
    <property type="match status" value="1"/>
</dbReference>
<evidence type="ECO:0000256" key="2">
    <source>
        <dbReference type="ARBA" id="ARBA00007904"/>
    </source>
</evidence>
<dbReference type="InterPro" id="IPR026895">
    <property type="entry name" value="EMC1"/>
</dbReference>
<evidence type="ECO:0000256" key="6">
    <source>
        <dbReference type="ARBA" id="ARBA00022729"/>
    </source>
</evidence>
<dbReference type="KEGG" id="cre:CHLRE_01g042550v5"/>
<evidence type="ECO:0000259" key="15">
    <source>
        <dbReference type="Pfam" id="PF25293"/>
    </source>
</evidence>
<protein>
    <recommendedName>
        <fullName evidence="4">ER membrane protein complex subunit 1</fullName>
    </recommendedName>
</protein>
<evidence type="ECO:0000256" key="9">
    <source>
        <dbReference type="ARBA" id="ARBA00023136"/>
    </source>
</evidence>
<dbReference type="FunCoup" id="A0A2K3E7I4">
    <property type="interactions" value="2366"/>
</dbReference>
<feature type="domain" description="ER membrane protein complex subunit 1 C-terminal" evidence="13">
    <location>
        <begin position="753"/>
        <end position="971"/>
    </location>
</feature>
<dbReference type="Gene3D" id="2.130.10.10">
    <property type="entry name" value="YVTN repeat-like/Quinoprotein amine dehydrogenase"/>
    <property type="match status" value="2"/>
</dbReference>
<dbReference type="InParanoid" id="A0A2K3E7I4"/>
<evidence type="ECO:0000256" key="7">
    <source>
        <dbReference type="ARBA" id="ARBA00022824"/>
    </source>
</evidence>
<organism evidence="16 17">
    <name type="scientific">Chlamydomonas reinhardtii</name>
    <name type="common">Chlamydomonas smithii</name>
    <dbReference type="NCBI Taxonomy" id="3055"/>
    <lineage>
        <taxon>Eukaryota</taxon>
        <taxon>Viridiplantae</taxon>
        <taxon>Chlorophyta</taxon>
        <taxon>core chlorophytes</taxon>
        <taxon>Chlorophyceae</taxon>
        <taxon>CS clade</taxon>
        <taxon>Chlamydomonadales</taxon>
        <taxon>Chlamydomonadaceae</taxon>
        <taxon>Chlamydomonas</taxon>
    </lineage>
</organism>
<keyword evidence="6 12" id="KW-0732">Signal</keyword>
<reference evidence="16 17" key="1">
    <citation type="journal article" date="2007" name="Science">
        <title>The Chlamydomonas genome reveals the evolution of key animal and plant functions.</title>
        <authorList>
            <person name="Merchant S.S."/>
            <person name="Prochnik S.E."/>
            <person name="Vallon O."/>
            <person name="Harris E.H."/>
            <person name="Karpowicz S.J."/>
            <person name="Witman G.B."/>
            <person name="Terry A."/>
            <person name="Salamov A."/>
            <person name="Fritz-Laylin L.K."/>
            <person name="Marechal-Drouard L."/>
            <person name="Marshall W.F."/>
            <person name="Qu L.H."/>
            <person name="Nelson D.R."/>
            <person name="Sanderfoot A.A."/>
            <person name="Spalding M.H."/>
            <person name="Kapitonov V.V."/>
            <person name="Ren Q."/>
            <person name="Ferris P."/>
            <person name="Lindquist E."/>
            <person name="Shapiro H."/>
            <person name="Lucas S.M."/>
            <person name="Grimwood J."/>
            <person name="Schmutz J."/>
            <person name="Cardol P."/>
            <person name="Cerutti H."/>
            <person name="Chanfreau G."/>
            <person name="Chen C.L."/>
            <person name="Cognat V."/>
            <person name="Croft M.T."/>
            <person name="Dent R."/>
            <person name="Dutcher S."/>
            <person name="Fernandez E."/>
            <person name="Fukuzawa H."/>
            <person name="Gonzalez-Ballester D."/>
            <person name="Gonzalez-Halphen D."/>
            <person name="Hallmann A."/>
            <person name="Hanikenne M."/>
            <person name="Hippler M."/>
            <person name="Inwood W."/>
            <person name="Jabbari K."/>
            <person name="Kalanon M."/>
            <person name="Kuras R."/>
            <person name="Lefebvre P.A."/>
            <person name="Lemaire S.D."/>
            <person name="Lobanov A.V."/>
            <person name="Lohr M."/>
            <person name="Manuell A."/>
            <person name="Meier I."/>
            <person name="Mets L."/>
            <person name="Mittag M."/>
            <person name="Mittelmeier T."/>
            <person name="Moroney J.V."/>
            <person name="Moseley J."/>
            <person name="Napoli C."/>
            <person name="Nedelcu A.M."/>
            <person name="Niyogi K."/>
            <person name="Novoselov S.V."/>
            <person name="Paulsen I.T."/>
            <person name="Pazour G."/>
            <person name="Purton S."/>
            <person name="Ral J.P."/>
            <person name="Riano-Pachon D.M."/>
            <person name="Riekhof W."/>
            <person name="Rymarquis L."/>
            <person name="Schroda M."/>
            <person name="Stern D."/>
            <person name="Umen J."/>
            <person name="Willows R."/>
            <person name="Wilson N."/>
            <person name="Zimmer S.L."/>
            <person name="Allmer J."/>
            <person name="Balk J."/>
            <person name="Bisova K."/>
            <person name="Chen C.J."/>
            <person name="Elias M."/>
            <person name="Gendler K."/>
            <person name="Hauser C."/>
            <person name="Lamb M.R."/>
            <person name="Ledford H."/>
            <person name="Long J.C."/>
            <person name="Minagawa J."/>
            <person name="Page M.D."/>
            <person name="Pan J."/>
            <person name="Pootakham W."/>
            <person name="Roje S."/>
            <person name="Rose A."/>
            <person name="Stahlberg E."/>
            <person name="Terauchi A.M."/>
            <person name="Yang P."/>
            <person name="Ball S."/>
            <person name="Bowler C."/>
            <person name="Dieckmann C.L."/>
            <person name="Gladyshev V.N."/>
            <person name="Green P."/>
            <person name="Jorgensen R."/>
            <person name="Mayfield S."/>
            <person name="Mueller-Roeber B."/>
            <person name="Rajamani S."/>
            <person name="Sayre R.T."/>
            <person name="Brokstein P."/>
            <person name="Dubchak I."/>
            <person name="Goodstein D."/>
            <person name="Hornick L."/>
            <person name="Huang Y.W."/>
            <person name="Jhaveri J."/>
            <person name="Luo Y."/>
            <person name="Martinez D."/>
            <person name="Ngau W.C."/>
            <person name="Otillar B."/>
            <person name="Poliakov A."/>
            <person name="Porter A."/>
            <person name="Szajkowski L."/>
            <person name="Werner G."/>
            <person name="Zhou K."/>
            <person name="Grigoriev I.V."/>
            <person name="Rokhsar D.S."/>
            <person name="Grossman A.R."/>
        </authorList>
    </citation>
    <scope>NUCLEOTIDE SEQUENCE [LARGE SCALE GENOMIC DNA]</scope>
    <source>
        <strain evidence="17">CC-503</strain>
    </source>
</reference>
<evidence type="ECO:0000259" key="14">
    <source>
        <dbReference type="Pfam" id="PF13360"/>
    </source>
</evidence>
<dbReference type="OrthoDB" id="28092at2759"/>
<gene>
    <name evidence="16" type="ORF">CHLRE_01g042550v5</name>
</gene>
<accession>A0A2K3E7I4</accession>
<evidence type="ECO:0000256" key="12">
    <source>
        <dbReference type="SAM" id="SignalP"/>
    </source>
</evidence>
<evidence type="ECO:0000313" key="17">
    <source>
        <dbReference type="Proteomes" id="UP000006906"/>
    </source>
</evidence>
<dbReference type="Pfam" id="PF13360">
    <property type="entry name" value="PQQ_2"/>
    <property type="match status" value="1"/>
</dbReference>
<dbReference type="InterPro" id="IPR015943">
    <property type="entry name" value="WD40/YVTN_repeat-like_dom_sf"/>
</dbReference>
<feature type="domain" description="Pyrrolo-quinoline quinone repeat" evidence="14">
    <location>
        <begin position="499"/>
        <end position="587"/>
    </location>
</feature>